<dbReference type="NCBIfam" id="NF001238">
    <property type="entry name" value="PRK00211.1"/>
    <property type="match status" value="1"/>
</dbReference>
<name>A0A2A5JS40_PSEO7</name>
<dbReference type="PANTHER" id="PTHR38780">
    <property type="entry name" value="PROTEIN TUSC"/>
    <property type="match status" value="1"/>
</dbReference>
<keyword evidence="2" id="KW-0808">Transferase</keyword>
<comment type="similarity">
    <text evidence="1">Belongs to the DsrF/TusC family.</text>
</comment>
<dbReference type="InterPro" id="IPR003787">
    <property type="entry name" value="Sulphur_relay_DsrE/F-like"/>
</dbReference>
<dbReference type="SUPFAM" id="SSF75169">
    <property type="entry name" value="DsrEFH-like"/>
    <property type="match status" value="1"/>
</dbReference>
<dbReference type="PANTHER" id="PTHR38780:SF1">
    <property type="entry name" value="PROTEIN TUSC"/>
    <property type="match status" value="1"/>
</dbReference>
<gene>
    <name evidence="2" type="ORF">CEX98_08120</name>
</gene>
<dbReference type="RefSeq" id="WP_099641595.1">
    <property type="nucleotide sequence ID" value="NZ_NKHF01000036.1"/>
</dbReference>
<protein>
    <submittedName>
        <fullName evidence="2">Sulfurtransferase complex subunit TusC</fullName>
    </submittedName>
</protein>
<organism evidence="2 3">
    <name type="scientific">Pseudoalteromonas piscicida</name>
    <dbReference type="NCBI Taxonomy" id="43662"/>
    <lineage>
        <taxon>Bacteria</taxon>
        <taxon>Pseudomonadati</taxon>
        <taxon>Pseudomonadota</taxon>
        <taxon>Gammaproteobacteria</taxon>
        <taxon>Alteromonadales</taxon>
        <taxon>Pseudoalteromonadaceae</taxon>
        <taxon>Pseudoalteromonas</taxon>
    </lineage>
</organism>
<dbReference type="GO" id="GO:0016740">
    <property type="term" value="F:transferase activity"/>
    <property type="evidence" value="ECO:0007669"/>
    <property type="project" value="UniProtKB-KW"/>
</dbReference>
<proteinExistence type="inferred from homology"/>
<sequence>MSRKILVISNKSPFDGTTVKEALDVALIYAAIDQQVSWLFTGPAVLALKKDLNAQTLGIKDVFKQIKTLEIYDVDQVYACQSAITAFNLCSNSLAIDVEVKDQQAISLLIEQHDFVVTL</sequence>
<evidence type="ECO:0000313" key="2">
    <source>
        <dbReference type="EMBL" id="PCK32284.1"/>
    </source>
</evidence>
<dbReference type="Gene3D" id="3.40.1260.10">
    <property type="entry name" value="DsrEFH-like"/>
    <property type="match status" value="1"/>
</dbReference>
<dbReference type="InterPro" id="IPR027396">
    <property type="entry name" value="DsrEFH-like"/>
</dbReference>
<accession>A0A2A5JS40</accession>
<comment type="caution">
    <text evidence="2">The sequence shown here is derived from an EMBL/GenBank/DDBJ whole genome shotgun (WGS) entry which is preliminary data.</text>
</comment>
<keyword evidence="3" id="KW-1185">Reference proteome</keyword>
<dbReference type="OrthoDB" id="9789418at2"/>
<dbReference type="EMBL" id="NKHF01000036">
    <property type="protein sequence ID" value="PCK32284.1"/>
    <property type="molecule type" value="Genomic_DNA"/>
</dbReference>
<evidence type="ECO:0000256" key="1">
    <source>
        <dbReference type="ARBA" id="ARBA00005996"/>
    </source>
</evidence>
<reference evidence="3" key="1">
    <citation type="journal article" date="2019" name="Genome Announc.">
        <title>Draft Genome Sequence of Pseudoalteromonas piscicida Strain 36Y ROTHPW, an Hypersaline Seawater Isolate from the South Coast of Sonora, Mexico.</title>
        <authorList>
            <person name="Sanchez-Diaz R."/>
            <person name="Molina-Garza Z.J."/>
            <person name="Cruz-Suarez L.E."/>
            <person name="Selvin J."/>
            <person name="Kiran G.S."/>
            <person name="Ibarra-Gamez J.C."/>
            <person name="Gomez-Gil B."/>
            <person name="Galaviz-Silva L."/>
        </authorList>
    </citation>
    <scope>NUCLEOTIDE SEQUENCE [LARGE SCALE GENOMIC DNA]</scope>
    <source>
        <strain evidence="3">36Y_RITHPW</strain>
    </source>
</reference>
<dbReference type="Pfam" id="PF02635">
    <property type="entry name" value="DsrE"/>
    <property type="match status" value="1"/>
</dbReference>
<evidence type="ECO:0000313" key="3">
    <source>
        <dbReference type="Proteomes" id="UP000228621"/>
    </source>
</evidence>
<dbReference type="AlphaFoldDB" id="A0A2A5JS40"/>
<dbReference type="InterPro" id="IPR017462">
    <property type="entry name" value="Sulphur_relay_TusC/DsrF"/>
</dbReference>
<dbReference type="Proteomes" id="UP000228621">
    <property type="component" value="Unassembled WGS sequence"/>
</dbReference>